<name>A0A371HD77_MUCPR</name>
<gene>
    <name evidence="1" type="ORF">CR513_16031</name>
</gene>
<proteinExistence type="predicted"/>
<reference evidence="1" key="1">
    <citation type="submission" date="2018-05" db="EMBL/GenBank/DDBJ databases">
        <title>Draft genome of Mucuna pruriens seed.</title>
        <authorList>
            <person name="Nnadi N.E."/>
            <person name="Vos R."/>
            <person name="Hasami M.H."/>
            <person name="Devisetty U.K."/>
            <person name="Aguiy J.C."/>
        </authorList>
    </citation>
    <scope>NUCLEOTIDE SEQUENCE [LARGE SCALE GENOMIC DNA]</scope>
    <source>
        <strain evidence="1">JCA_2017</strain>
    </source>
</reference>
<feature type="non-terminal residue" evidence="1">
    <location>
        <position position="1"/>
    </location>
</feature>
<comment type="caution">
    <text evidence="1">The sequence shown here is derived from an EMBL/GenBank/DDBJ whole genome shotgun (WGS) entry which is preliminary data.</text>
</comment>
<dbReference type="AlphaFoldDB" id="A0A371HD77"/>
<evidence type="ECO:0000313" key="1">
    <source>
        <dbReference type="EMBL" id="RDY00753.1"/>
    </source>
</evidence>
<accession>A0A371HD77</accession>
<sequence length="62" mass="6964">MDTCGPLETHGMDKGCRPTWQGKVKMGFLAEKSKVQKNGSDRPPRLTYSIPTMHNCDQARID</sequence>
<organism evidence="1 2">
    <name type="scientific">Mucuna pruriens</name>
    <name type="common">Velvet bean</name>
    <name type="synonym">Dolichos pruriens</name>
    <dbReference type="NCBI Taxonomy" id="157652"/>
    <lineage>
        <taxon>Eukaryota</taxon>
        <taxon>Viridiplantae</taxon>
        <taxon>Streptophyta</taxon>
        <taxon>Embryophyta</taxon>
        <taxon>Tracheophyta</taxon>
        <taxon>Spermatophyta</taxon>
        <taxon>Magnoliopsida</taxon>
        <taxon>eudicotyledons</taxon>
        <taxon>Gunneridae</taxon>
        <taxon>Pentapetalae</taxon>
        <taxon>rosids</taxon>
        <taxon>fabids</taxon>
        <taxon>Fabales</taxon>
        <taxon>Fabaceae</taxon>
        <taxon>Papilionoideae</taxon>
        <taxon>50 kb inversion clade</taxon>
        <taxon>NPAAA clade</taxon>
        <taxon>indigoferoid/millettioid clade</taxon>
        <taxon>Phaseoleae</taxon>
        <taxon>Mucuna</taxon>
    </lineage>
</organism>
<evidence type="ECO:0000313" key="2">
    <source>
        <dbReference type="Proteomes" id="UP000257109"/>
    </source>
</evidence>
<keyword evidence="2" id="KW-1185">Reference proteome</keyword>
<dbReference type="EMBL" id="QJKJ01002914">
    <property type="protein sequence ID" value="RDY00753.1"/>
    <property type="molecule type" value="Genomic_DNA"/>
</dbReference>
<dbReference type="Proteomes" id="UP000257109">
    <property type="component" value="Unassembled WGS sequence"/>
</dbReference>
<protein>
    <submittedName>
        <fullName evidence="1">Uncharacterized protein</fullName>
    </submittedName>
</protein>